<feature type="region of interest" description="Disordered" evidence="7">
    <location>
        <begin position="307"/>
        <end position="327"/>
    </location>
</feature>
<evidence type="ECO:0000256" key="1">
    <source>
        <dbReference type="ARBA" id="ARBA00001946"/>
    </source>
</evidence>
<dbReference type="STRING" id="648782.SAMN04488554_1345"/>
<dbReference type="PROSITE" id="PS00444">
    <property type="entry name" value="POLYPRENYL_SYNTHASE_2"/>
    <property type="match status" value="1"/>
</dbReference>
<dbReference type="InterPro" id="IPR000092">
    <property type="entry name" value="Polyprenyl_synt"/>
</dbReference>
<comment type="similarity">
    <text evidence="2 6">Belongs to the FPP/GGPP synthase family.</text>
</comment>
<reference evidence="9" key="1">
    <citation type="submission" date="2016-10" db="EMBL/GenBank/DDBJ databases">
        <authorList>
            <person name="Varghese N."/>
            <person name="Submissions S."/>
        </authorList>
    </citation>
    <scope>NUCLEOTIDE SEQUENCE [LARGE SCALE GENOMIC DNA]</scope>
    <source>
        <strain evidence="9">DSM 21368</strain>
    </source>
</reference>
<dbReference type="InterPro" id="IPR008949">
    <property type="entry name" value="Isoprenoid_synthase_dom_sf"/>
</dbReference>
<comment type="cofactor">
    <cofactor evidence="1">
        <name>Mg(2+)</name>
        <dbReference type="ChEBI" id="CHEBI:18420"/>
    </cofactor>
</comment>
<evidence type="ECO:0000313" key="8">
    <source>
        <dbReference type="EMBL" id="SEE02938.1"/>
    </source>
</evidence>
<dbReference type="EMBL" id="FNTX01000001">
    <property type="protein sequence ID" value="SEE02938.1"/>
    <property type="molecule type" value="Genomic_DNA"/>
</dbReference>
<name>A0A1H5FIU0_9MICO</name>
<sequence>MHTTAPATSLQHLRSAVSDRVRDSFAEVMDQHADVGPEITDLGAVATDLLDGGKRLRAAFAAAGWMAFGGPELDDRIVATGAGLELFQMAALVHDDVIDDSRTRRGRPAAHHQLAMRHDELKMMTDARRYGASSAVLLGDLLLVAAMRELDEALDALPDDERRSARRLVTDMMAGVTLGQYLDIYAQSAPWSDDPSVDLDRARRVLRAKAARYSVEQPLCLGATMAGAPPDGVESCSRIGLPIGEAFQLRDDLLGVFGDPALTGKPAGDDLREGSEQCFSPPHWSVLILPTPPSSAERLAIPTLIRSCSPEHARSSPAHKPRAPSRR</sequence>
<dbReference type="CDD" id="cd00685">
    <property type="entry name" value="Trans_IPPS_HT"/>
    <property type="match status" value="1"/>
</dbReference>
<proteinExistence type="inferred from homology"/>
<dbReference type="SUPFAM" id="SSF48576">
    <property type="entry name" value="Terpenoid synthases"/>
    <property type="match status" value="1"/>
</dbReference>
<dbReference type="Pfam" id="PF00348">
    <property type="entry name" value="polyprenyl_synt"/>
    <property type="match status" value="1"/>
</dbReference>
<dbReference type="PANTHER" id="PTHR12001">
    <property type="entry name" value="GERANYLGERANYL PYROPHOSPHATE SYNTHASE"/>
    <property type="match status" value="1"/>
</dbReference>
<evidence type="ECO:0000256" key="5">
    <source>
        <dbReference type="ARBA" id="ARBA00022842"/>
    </source>
</evidence>
<evidence type="ECO:0000256" key="4">
    <source>
        <dbReference type="ARBA" id="ARBA00022723"/>
    </source>
</evidence>
<dbReference type="PANTHER" id="PTHR12001:SF85">
    <property type="entry name" value="SHORT CHAIN ISOPRENYL DIPHOSPHATE SYNTHASE"/>
    <property type="match status" value="1"/>
</dbReference>
<dbReference type="RefSeq" id="WP_089772227.1">
    <property type="nucleotide sequence ID" value="NZ_FNTX01000001.1"/>
</dbReference>
<keyword evidence="9" id="KW-1185">Reference proteome</keyword>
<accession>A0A1H5FIU0</accession>
<dbReference type="InterPro" id="IPR033749">
    <property type="entry name" value="Polyprenyl_synt_CS"/>
</dbReference>
<dbReference type="PROSITE" id="PS00723">
    <property type="entry name" value="POLYPRENYL_SYNTHASE_1"/>
    <property type="match status" value="1"/>
</dbReference>
<dbReference type="Proteomes" id="UP000199220">
    <property type="component" value="Unassembled WGS sequence"/>
</dbReference>
<evidence type="ECO:0000256" key="7">
    <source>
        <dbReference type="SAM" id="MobiDB-lite"/>
    </source>
</evidence>
<evidence type="ECO:0000256" key="2">
    <source>
        <dbReference type="ARBA" id="ARBA00006706"/>
    </source>
</evidence>
<dbReference type="GO" id="GO:0004659">
    <property type="term" value="F:prenyltransferase activity"/>
    <property type="evidence" value="ECO:0007669"/>
    <property type="project" value="InterPro"/>
</dbReference>
<feature type="compositionally biased region" description="Basic residues" evidence="7">
    <location>
        <begin position="317"/>
        <end position="327"/>
    </location>
</feature>
<keyword evidence="4" id="KW-0479">Metal-binding</keyword>
<dbReference type="GO" id="GO:0008299">
    <property type="term" value="P:isoprenoid biosynthetic process"/>
    <property type="evidence" value="ECO:0007669"/>
    <property type="project" value="InterPro"/>
</dbReference>
<dbReference type="OrthoDB" id="4497239at2"/>
<evidence type="ECO:0000313" key="9">
    <source>
        <dbReference type="Proteomes" id="UP000199220"/>
    </source>
</evidence>
<keyword evidence="5" id="KW-0460">Magnesium</keyword>
<keyword evidence="3 6" id="KW-0808">Transferase</keyword>
<dbReference type="GO" id="GO:0046872">
    <property type="term" value="F:metal ion binding"/>
    <property type="evidence" value="ECO:0007669"/>
    <property type="project" value="UniProtKB-KW"/>
</dbReference>
<evidence type="ECO:0000256" key="6">
    <source>
        <dbReference type="RuleBase" id="RU004466"/>
    </source>
</evidence>
<protein>
    <submittedName>
        <fullName evidence="8">Geranylgeranyl diphosphate synthase, type I</fullName>
    </submittedName>
</protein>
<evidence type="ECO:0000256" key="3">
    <source>
        <dbReference type="ARBA" id="ARBA00022679"/>
    </source>
</evidence>
<organism evidence="8 9">
    <name type="scientific">Ruania alba</name>
    <dbReference type="NCBI Taxonomy" id="648782"/>
    <lineage>
        <taxon>Bacteria</taxon>
        <taxon>Bacillati</taxon>
        <taxon>Actinomycetota</taxon>
        <taxon>Actinomycetes</taxon>
        <taxon>Micrococcales</taxon>
        <taxon>Ruaniaceae</taxon>
        <taxon>Ruania</taxon>
    </lineage>
</organism>
<dbReference type="AlphaFoldDB" id="A0A1H5FIU0"/>
<dbReference type="Gene3D" id="1.10.600.10">
    <property type="entry name" value="Farnesyl Diphosphate Synthase"/>
    <property type="match status" value="1"/>
</dbReference>
<gene>
    <name evidence="8" type="ORF">SAMN04488554_1345</name>
</gene>
<dbReference type="SFLD" id="SFLDS00005">
    <property type="entry name" value="Isoprenoid_Synthase_Type_I"/>
    <property type="match status" value="1"/>
</dbReference>